<dbReference type="CDD" id="cd17324">
    <property type="entry name" value="MFS_NepI_like"/>
    <property type="match status" value="1"/>
</dbReference>
<name>F8DYR3_CORRG</name>
<evidence type="ECO:0000256" key="2">
    <source>
        <dbReference type="ARBA" id="ARBA00008335"/>
    </source>
</evidence>
<comment type="subcellular location">
    <subcellularLocation>
        <location evidence="1">Cell membrane</location>
        <topology evidence="1">Multi-pass membrane protein</topology>
    </subcellularLocation>
</comment>
<evidence type="ECO:0000256" key="3">
    <source>
        <dbReference type="ARBA" id="ARBA00022448"/>
    </source>
</evidence>
<keyword evidence="4" id="KW-1003">Cell membrane</keyword>
<feature type="transmembrane region" description="Helical" evidence="8">
    <location>
        <begin position="132"/>
        <end position="154"/>
    </location>
</feature>
<feature type="domain" description="Major facilitator superfamily (MFS) profile" evidence="9">
    <location>
        <begin position="1"/>
        <end position="357"/>
    </location>
</feature>
<feature type="transmembrane region" description="Helical" evidence="8">
    <location>
        <begin position="73"/>
        <end position="93"/>
    </location>
</feature>
<dbReference type="InterPro" id="IPR020846">
    <property type="entry name" value="MFS_dom"/>
</dbReference>
<feature type="transmembrane region" description="Helical" evidence="8">
    <location>
        <begin position="182"/>
        <end position="204"/>
    </location>
</feature>
<feature type="transmembrane region" description="Helical" evidence="8">
    <location>
        <begin position="15"/>
        <end position="37"/>
    </location>
</feature>
<evidence type="ECO:0000256" key="4">
    <source>
        <dbReference type="ARBA" id="ARBA00022475"/>
    </source>
</evidence>
<dbReference type="GO" id="GO:0005886">
    <property type="term" value="C:plasma membrane"/>
    <property type="evidence" value="ECO:0007669"/>
    <property type="project" value="UniProtKB-SubCell"/>
</dbReference>
<dbReference type="InterPro" id="IPR036259">
    <property type="entry name" value="MFS_trans_sf"/>
</dbReference>
<feature type="transmembrane region" description="Helical" evidence="8">
    <location>
        <begin position="49"/>
        <end position="67"/>
    </location>
</feature>
<reference evidence="10 11" key="1">
    <citation type="journal article" date="2012" name="BMC Genomics">
        <title>Complete genome sequence, lifestyle, and multi-drug resistance of the human pathogen Corynebacterium resistens DSM 45100 isolated from blood samples of a leukemia patient.</title>
        <authorList>
            <person name="Schroder J."/>
            <person name="Maus I."/>
            <person name="Meyer K."/>
            <person name="Wordemann S."/>
            <person name="Blom J."/>
            <person name="Jaenicke S."/>
            <person name="Schneider J."/>
            <person name="Trost E."/>
            <person name="Tauch A."/>
        </authorList>
    </citation>
    <scope>NUCLEOTIDE SEQUENCE [LARGE SCALE GENOMIC DNA]</scope>
    <source>
        <strain evidence="11">DSM 45100 / JCM 12819 / CCUG 50093 / GTC 2026 / SICGH 158</strain>
    </source>
</reference>
<protein>
    <submittedName>
        <fullName evidence="10">Membrane protein</fullName>
    </submittedName>
</protein>
<sequence>MLPALSDDFAVSPTIAALTVSATTGALALTVLPAGVISERFGRRQVIQISALVATVLSLLLCFMPSIQSIIALRFVQGIAVAGVPAVVMTYLAEEIHGRHLPRVMGFYISGTTLGGLLGRLIPGIALDFTSWRYAVLLSAGFAVLMAVITATVIPPQHHFRPKSITWGHELTAIGQHLRNPVLLRLFALPFLLMGTFVSLYNYLGFRLIEDFGLPASLAAMTFLMYLSGTWSSARAGSLVSTWGRSRVVAGSCLIGAVGLTLLFIPTLPSTLIGCLAFTAAFFAAHSAASAWVGEIATHDRAEASSLYVFSYYIGSSLMGWISGYFFHAGWPVFVAWIATIVSISFVIALSLFKRGRTRHQKN</sequence>
<gene>
    <name evidence="10" type="ordered locus">CRES_0543</name>
</gene>
<feature type="transmembrane region" description="Helical" evidence="8">
    <location>
        <begin position="216"/>
        <end position="234"/>
    </location>
</feature>
<dbReference type="AlphaFoldDB" id="F8DYR3"/>
<dbReference type="Gene3D" id="1.20.1250.20">
    <property type="entry name" value="MFS general substrate transporter like domains"/>
    <property type="match status" value="2"/>
</dbReference>
<evidence type="ECO:0000313" key="10">
    <source>
        <dbReference type="EMBL" id="AEI08905.1"/>
    </source>
</evidence>
<organism evidence="10 11">
    <name type="scientific">Corynebacterium resistens (strain DSM 45100 / JCM 12819 / GTC 2026 / SICGH 158)</name>
    <dbReference type="NCBI Taxonomy" id="662755"/>
    <lineage>
        <taxon>Bacteria</taxon>
        <taxon>Bacillati</taxon>
        <taxon>Actinomycetota</taxon>
        <taxon>Actinomycetes</taxon>
        <taxon>Mycobacteriales</taxon>
        <taxon>Corynebacteriaceae</taxon>
        <taxon>Corynebacterium</taxon>
    </lineage>
</organism>
<evidence type="ECO:0000256" key="8">
    <source>
        <dbReference type="SAM" id="Phobius"/>
    </source>
</evidence>
<feature type="transmembrane region" description="Helical" evidence="8">
    <location>
        <begin position="306"/>
        <end position="327"/>
    </location>
</feature>
<dbReference type="GO" id="GO:0022857">
    <property type="term" value="F:transmembrane transporter activity"/>
    <property type="evidence" value="ECO:0007669"/>
    <property type="project" value="InterPro"/>
</dbReference>
<evidence type="ECO:0000256" key="6">
    <source>
        <dbReference type="ARBA" id="ARBA00022989"/>
    </source>
</evidence>
<dbReference type="KEGG" id="crd:CRES_0543"/>
<dbReference type="eggNOG" id="COG2814">
    <property type="taxonomic scope" value="Bacteria"/>
</dbReference>
<feature type="transmembrane region" description="Helical" evidence="8">
    <location>
        <begin position="333"/>
        <end position="353"/>
    </location>
</feature>
<dbReference type="STRING" id="662755.CRES_0543"/>
<dbReference type="PROSITE" id="PS00216">
    <property type="entry name" value="SUGAR_TRANSPORT_1"/>
    <property type="match status" value="1"/>
</dbReference>
<accession>F8DYR3</accession>
<dbReference type="HOGENOM" id="CLU_001265_19_3_11"/>
<keyword evidence="11" id="KW-1185">Reference proteome</keyword>
<dbReference type="InterPro" id="IPR005829">
    <property type="entry name" value="Sugar_transporter_CS"/>
</dbReference>
<evidence type="ECO:0000256" key="5">
    <source>
        <dbReference type="ARBA" id="ARBA00022692"/>
    </source>
</evidence>
<dbReference type="PANTHER" id="PTHR43271">
    <property type="entry name" value="BLL2771 PROTEIN"/>
    <property type="match status" value="1"/>
</dbReference>
<dbReference type="Proteomes" id="UP000000492">
    <property type="component" value="Chromosome"/>
</dbReference>
<keyword evidence="3" id="KW-0813">Transport</keyword>
<feature type="transmembrane region" description="Helical" evidence="8">
    <location>
        <begin position="271"/>
        <end position="294"/>
    </location>
</feature>
<keyword evidence="5 8" id="KW-0812">Transmembrane</keyword>
<keyword evidence="7 8" id="KW-0472">Membrane</keyword>
<dbReference type="InterPro" id="IPR011701">
    <property type="entry name" value="MFS"/>
</dbReference>
<dbReference type="EMBL" id="CP002857">
    <property type="protein sequence ID" value="AEI08905.1"/>
    <property type="molecule type" value="Genomic_DNA"/>
</dbReference>
<evidence type="ECO:0000256" key="7">
    <source>
        <dbReference type="ARBA" id="ARBA00023136"/>
    </source>
</evidence>
<feature type="transmembrane region" description="Helical" evidence="8">
    <location>
        <begin position="246"/>
        <end position="265"/>
    </location>
</feature>
<dbReference type="Pfam" id="PF07690">
    <property type="entry name" value="MFS_1"/>
    <property type="match status" value="2"/>
</dbReference>
<feature type="transmembrane region" description="Helical" evidence="8">
    <location>
        <begin position="105"/>
        <end position="126"/>
    </location>
</feature>
<dbReference type="PANTHER" id="PTHR43271:SF1">
    <property type="entry name" value="INNER MEMBRANE TRANSPORT PROTEIN YNFM"/>
    <property type="match status" value="1"/>
</dbReference>
<comment type="similarity">
    <text evidence="2">Belongs to the major facilitator superfamily.</text>
</comment>
<evidence type="ECO:0000313" key="11">
    <source>
        <dbReference type="Proteomes" id="UP000000492"/>
    </source>
</evidence>
<keyword evidence="6 8" id="KW-1133">Transmembrane helix</keyword>
<evidence type="ECO:0000256" key="1">
    <source>
        <dbReference type="ARBA" id="ARBA00004651"/>
    </source>
</evidence>
<evidence type="ECO:0000259" key="9">
    <source>
        <dbReference type="PROSITE" id="PS50850"/>
    </source>
</evidence>
<dbReference type="SUPFAM" id="SSF103473">
    <property type="entry name" value="MFS general substrate transporter"/>
    <property type="match status" value="1"/>
</dbReference>
<dbReference type="PROSITE" id="PS50850">
    <property type="entry name" value="MFS"/>
    <property type="match status" value="1"/>
</dbReference>
<proteinExistence type="inferred from homology"/>